<evidence type="ECO:0000313" key="2">
    <source>
        <dbReference type="EMBL" id="NIH52634.1"/>
    </source>
</evidence>
<dbReference type="EMBL" id="JAAMOX010000001">
    <property type="protein sequence ID" value="NIH52634.1"/>
    <property type="molecule type" value="Genomic_DNA"/>
</dbReference>
<reference evidence="2 3" key="1">
    <citation type="submission" date="2020-02" db="EMBL/GenBank/DDBJ databases">
        <title>Sequencing the genomes of 1000 actinobacteria strains.</title>
        <authorList>
            <person name="Klenk H.-P."/>
        </authorList>
    </citation>
    <scope>NUCLEOTIDE SEQUENCE [LARGE SCALE GENOMIC DNA]</scope>
    <source>
        <strain evidence="2 3">DSM 27960</strain>
    </source>
</reference>
<accession>A0A7X5QZ21</accession>
<protein>
    <submittedName>
        <fullName evidence="2">Uncharacterized protein</fullName>
    </submittedName>
</protein>
<feature type="transmembrane region" description="Helical" evidence="1">
    <location>
        <begin position="166"/>
        <end position="186"/>
    </location>
</feature>
<gene>
    <name evidence="2" type="ORF">FHX76_000502</name>
</gene>
<keyword evidence="1" id="KW-0812">Transmembrane</keyword>
<feature type="transmembrane region" description="Helical" evidence="1">
    <location>
        <begin position="136"/>
        <end position="154"/>
    </location>
</feature>
<feature type="transmembrane region" description="Helical" evidence="1">
    <location>
        <begin position="56"/>
        <end position="74"/>
    </location>
</feature>
<feature type="transmembrane region" description="Helical" evidence="1">
    <location>
        <begin position="111"/>
        <end position="130"/>
    </location>
</feature>
<keyword evidence="1" id="KW-1133">Transmembrane helix</keyword>
<name>A0A7X5QZ21_9MICO</name>
<dbReference type="RefSeq" id="WP_208402415.1">
    <property type="nucleotide sequence ID" value="NZ_JAAMOX010000001.1"/>
</dbReference>
<evidence type="ECO:0000313" key="3">
    <source>
        <dbReference type="Proteomes" id="UP000541033"/>
    </source>
</evidence>
<comment type="caution">
    <text evidence="2">The sequence shown here is derived from an EMBL/GenBank/DDBJ whole genome shotgun (WGS) entry which is preliminary data.</text>
</comment>
<evidence type="ECO:0000256" key="1">
    <source>
        <dbReference type="SAM" id="Phobius"/>
    </source>
</evidence>
<dbReference type="Proteomes" id="UP000541033">
    <property type="component" value="Unassembled WGS sequence"/>
</dbReference>
<sequence>MTQDETIGASVSAQGKQEAAQWSPRGFVTEAAVYGVILVSGLILVTGQYADASWDVFLRTLGTVLVFWAAHVYAGTVAHLGDGTEGLPDREKFKVGFGSALLGSIKHSTGLLIAALVPSLVLLLGAAGVLSDNNAIWGALWVDTLLLGILGYIGVARWATGIRWRLLGAVCTALFGVIIVALKVIIH</sequence>
<dbReference type="AlphaFoldDB" id="A0A7X5QZ21"/>
<organism evidence="2 3">
    <name type="scientific">Lysinibacter cavernae</name>
    <dbReference type="NCBI Taxonomy" id="1640652"/>
    <lineage>
        <taxon>Bacteria</taxon>
        <taxon>Bacillati</taxon>
        <taxon>Actinomycetota</taxon>
        <taxon>Actinomycetes</taxon>
        <taxon>Micrococcales</taxon>
        <taxon>Microbacteriaceae</taxon>
        <taxon>Lysinibacter</taxon>
    </lineage>
</organism>
<keyword evidence="1" id="KW-0472">Membrane</keyword>
<proteinExistence type="predicted"/>
<feature type="transmembrane region" description="Helical" evidence="1">
    <location>
        <begin position="31"/>
        <end position="50"/>
    </location>
</feature>
<keyword evidence="3" id="KW-1185">Reference proteome</keyword>